<evidence type="ECO:0000256" key="6">
    <source>
        <dbReference type="ARBA" id="ARBA00022840"/>
    </source>
</evidence>
<name>A0AA35WEE0_GEOBA</name>
<dbReference type="PROSITE" id="PS50802">
    <property type="entry name" value="OTU"/>
    <property type="match status" value="1"/>
</dbReference>
<proteinExistence type="predicted"/>
<dbReference type="EC" id="2.7.11.1" evidence="1"/>
<dbReference type="SUPFAM" id="SSF56112">
    <property type="entry name" value="Protein kinase-like (PK-like)"/>
    <property type="match status" value="1"/>
</dbReference>
<evidence type="ECO:0000256" key="5">
    <source>
        <dbReference type="ARBA" id="ARBA00022777"/>
    </source>
</evidence>
<feature type="region of interest" description="Disordered" evidence="9">
    <location>
        <begin position="679"/>
        <end position="702"/>
    </location>
</feature>
<reference evidence="12" key="1">
    <citation type="submission" date="2023-03" db="EMBL/GenBank/DDBJ databases">
        <authorList>
            <person name="Steffen K."/>
            <person name="Cardenas P."/>
        </authorList>
    </citation>
    <scope>NUCLEOTIDE SEQUENCE</scope>
</reference>
<feature type="region of interest" description="Disordered" evidence="9">
    <location>
        <begin position="792"/>
        <end position="856"/>
    </location>
</feature>
<dbReference type="SUPFAM" id="SSF54001">
    <property type="entry name" value="Cysteine proteinases"/>
    <property type="match status" value="1"/>
</dbReference>
<dbReference type="Gene3D" id="3.90.70.80">
    <property type="match status" value="1"/>
</dbReference>
<evidence type="ECO:0000256" key="1">
    <source>
        <dbReference type="ARBA" id="ARBA00012513"/>
    </source>
</evidence>
<dbReference type="Gene3D" id="1.10.510.10">
    <property type="entry name" value="Transferase(Phosphotransferase) domain 1"/>
    <property type="match status" value="1"/>
</dbReference>
<dbReference type="InterPro" id="IPR051131">
    <property type="entry name" value="NEK_Ser/Thr_kinase_NIMA"/>
</dbReference>
<evidence type="ECO:0000259" key="10">
    <source>
        <dbReference type="PROSITE" id="PS50011"/>
    </source>
</evidence>
<feature type="domain" description="OTU" evidence="11">
    <location>
        <begin position="174"/>
        <end position="286"/>
    </location>
</feature>
<keyword evidence="13" id="KW-1185">Reference proteome</keyword>
<dbReference type="InterPro" id="IPR003323">
    <property type="entry name" value="OTU_dom"/>
</dbReference>
<feature type="compositionally biased region" description="Basic and acidic residues" evidence="9">
    <location>
        <begin position="57"/>
        <end position="76"/>
    </location>
</feature>
<comment type="catalytic activity">
    <reaction evidence="7">
        <text>L-threonyl-[protein] + ATP = O-phospho-L-threonyl-[protein] + ADP + H(+)</text>
        <dbReference type="Rhea" id="RHEA:46608"/>
        <dbReference type="Rhea" id="RHEA-COMP:11060"/>
        <dbReference type="Rhea" id="RHEA-COMP:11605"/>
        <dbReference type="ChEBI" id="CHEBI:15378"/>
        <dbReference type="ChEBI" id="CHEBI:30013"/>
        <dbReference type="ChEBI" id="CHEBI:30616"/>
        <dbReference type="ChEBI" id="CHEBI:61977"/>
        <dbReference type="ChEBI" id="CHEBI:456216"/>
        <dbReference type="EC" id="2.7.11.1"/>
    </reaction>
</comment>
<dbReference type="GO" id="GO:0004674">
    <property type="term" value="F:protein serine/threonine kinase activity"/>
    <property type="evidence" value="ECO:0007669"/>
    <property type="project" value="UniProtKB-KW"/>
</dbReference>
<feature type="compositionally biased region" description="Basic and acidic residues" evidence="9">
    <location>
        <begin position="133"/>
        <end position="151"/>
    </location>
</feature>
<evidence type="ECO:0000313" key="12">
    <source>
        <dbReference type="EMBL" id="CAI8010362.1"/>
    </source>
</evidence>
<feature type="compositionally biased region" description="Basic and acidic residues" evidence="9">
    <location>
        <begin position="796"/>
        <end position="832"/>
    </location>
</feature>
<evidence type="ECO:0000313" key="13">
    <source>
        <dbReference type="Proteomes" id="UP001174909"/>
    </source>
</evidence>
<dbReference type="PANTHER" id="PTHR44899:SF8">
    <property type="entry name" value="NIMA-RELATED KINASE 11"/>
    <property type="match status" value="1"/>
</dbReference>
<protein>
    <recommendedName>
        <fullName evidence="1">non-specific serine/threonine protein kinase</fullName>
        <ecNumber evidence="1">2.7.11.1</ecNumber>
    </recommendedName>
</protein>
<keyword evidence="6" id="KW-0067">ATP-binding</keyword>
<feature type="region of interest" description="Disordered" evidence="9">
    <location>
        <begin position="1"/>
        <end position="22"/>
    </location>
</feature>
<sequence>MHTMADLAAGEEASQESMCSEKDAVLQRHKQELKDLRAKILSMKKAVPKGDKKRKKEVAAETGRLEQELQERHEQELQSAETNGVSVAAGPSERVGEWGVGGRGREDEEGWKTVSDEDKPIKKSRAQRRKEKKAQQELERQRAREEEEREMALVDNPRLRERGNLESLLGRLQLSIIDIPPDGNCLYTAIKDQLQRRLKIESSVARLRSECAEYVRTHSDDFLPFTTDPKTGNLFTSEQFAQYCSDIENTATWGGQLEVSKDKHLGLTAALRWVSQLLCYSCVCSLWADTGTVTCLSGDRHGVPGRVSTHRGRRGVQPIPRVTHSLPHPLFAREKKVVSMPLPRSLPQSARSGGGERRGTATRVLAGRYKVEQRMGSGAFGTAYLVADLQSGNERKVLKQIEVGDLLPDETVGAVKEAQLLAKLDHPSIVRFHDSFLEKDLFCIVTELCEGGDLDQKINQWRESGRSFEETLITDWFIQLTAAIMYIHERRILHRDIKTRQIQREFILETSFRKMAQPFLKSLRIHTQGNIFLRRNLIKLGDFGISRLLLGTTEMASTFTGTPHYMSLGVVLFEMCTLHRAFPGSNLMAVMYSIVEGQCPNLPDKFSPDLKNLCDRMLEKDPRKRPSAHAVLQEPFLQQRMASLRERMAVQLTPEVSKSSSSSSSSRVEARAIANALTPVKKKSLQATQGTDPPLTPRQRLALRKQEMADREAVERRRLAAENFSEGRKEIQRTQEETECYSSTDQQTTPNARVVPPWVAEHPDVFSDPNFSLTQLDSKDCYLTGSWKQQQQQQQEDQRETKHQDLQEEQQQKEEQQRETQEMEKEQNRKEAESEEEGERTWDSDGAEIPDDPSLAESHYSQFEDDFEELSSSEEEYEALMECIEDALDLPNHPVPESPPLSPRDHDDLCPFSSSAREKKIELLRLQCIAIYGEELFGRIHGHLKEARSRSVPHEDEAGVVAGLRALTTNTRDCFLVDQLVFLEK</sequence>
<dbReference type="PROSITE" id="PS50011">
    <property type="entry name" value="PROTEIN_KINASE_DOM"/>
    <property type="match status" value="1"/>
</dbReference>
<dbReference type="EMBL" id="CASHTH010001031">
    <property type="protein sequence ID" value="CAI8010362.1"/>
    <property type="molecule type" value="Genomic_DNA"/>
</dbReference>
<dbReference type="InterPro" id="IPR038765">
    <property type="entry name" value="Papain-like_cys_pep_sf"/>
</dbReference>
<comment type="catalytic activity">
    <reaction evidence="8">
        <text>L-seryl-[protein] + ATP = O-phospho-L-seryl-[protein] + ADP + H(+)</text>
        <dbReference type="Rhea" id="RHEA:17989"/>
        <dbReference type="Rhea" id="RHEA-COMP:9863"/>
        <dbReference type="Rhea" id="RHEA-COMP:11604"/>
        <dbReference type="ChEBI" id="CHEBI:15378"/>
        <dbReference type="ChEBI" id="CHEBI:29999"/>
        <dbReference type="ChEBI" id="CHEBI:30616"/>
        <dbReference type="ChEBI" id="CHEBI:83421"/>
        <dbReference type="ChEBI" id="CHEBI:456216"/>
        <dbReference type="EC" id="2.7.11.1"/>
    </reaction>
</comment>
<evidence type="ECO:0000259" key="11">
    <source>
        <dbReference type="PROSITE" id="PS50802"/>
    </source>
</evidence>
<keyword evidence="2" id="KW-0723">Serine/threonine-protein kinase</keyword>
<feature type="compositionally biased region" description="Basic residues" evidence="9">
    <location>
        <begin position="122"/>
        <end position="132"/>
    </location>
</feature>
<evidence type="ECO:0000256" key="2">
    <source>
        <dbReference type="ARBA" id="ARBA00022527"/>
    </source>
</evidence>
<keyword evidence="3" id="KW-0808">Transferase</keyword>
<dbReference type="GO" id="GO:0005524">
    <property type="term" value="F:ATP binding"/>
    <property type="evidence" value="ECO:0007669"/>
    <property type="project" value="UniProtKB-KW"/>
</dbReference>
<accession>A0AA35WEE0</accession>
<dbReference type="Pfam" id="PF00069">
    <property type="entry name" value="Pkinase"/>
    <property type="match status" value="2"/>
</dbReference>
<keyword evidence="5 12" id="KW-0418">Kinase</keyword>
<feature type="compositionally biased region" description="Polar residues" evidence="9">
    <location>
        <begin position="740"/>
        <end position="751"/>
    </location>
</feature>
<dbReference type="Proteomes" id="UP001174909">
    <property type="component" value="Unassembled WGS sequence"/>
</dbReference>
<evidence type="ECO:0000256" key="3">
    <source>
        <dbReference type="ARBA" id="ARBA00022679"/>
    </source>
</evidence>
<feature type="region of interest" description="Disordered" evidence="9">
    <location>
        <begin position="43"/>
        <end position="151"/>
    </location>
</feature>
<dbReference type="AlphaFoldDB" id="A0AA35WEE0"/>
<feature type="compositionally biased region" description="Basic and acidic residues" evidence="9">
    <location>
        <begin position="724"/>
        <end position="736"/>
    </location>
</feature>
<comment type="caution">
    <text evidence="12">The sequence shown here is derived from an EMBL/GenBank/DDBJ whole genome shotgun (WGS) entry which is preliminary data.</text>
</comment>
<evidence type="ECO:0000256" key="7">
    <source>
        <dbReference type="ARBA" id="ARBA00047899"/>
    </source>
</evidence>
<evidence type="ECO:0000256" key="8">
    <source>
        <dbReference type="ARBA" id="ARBA00048679"/>
    </source>
</evidence>
<dbReference type="PANTHER" id="PTHR44899">
    <property type="entry name" value="CAMK FAMILY PROTEIN KINASE"/>
    <property type="match status" value="1"/>
</dbReference>
<gene>
    <name evidence="12" type="ORF">GBAR_LOCUS6832</name>
</gene>
<dbReference type="Pfam" id="PF02338">
    <property type="entry name" value="OTU"/>
    <property type="match status" value="1"/>
</dbReference>
<feature type="compositionally biased region" description="Basic and acidic residues" evidence="9">
    <location>
        <begin position="103"/>
        <end position="121"/>
    </location>
</feature>
<evidence type="ECO:0000256" key="9">
    <source>
        <dbReference type="SAM" id="MobiDB-lite"/>
    </source>
</evidence>
<keyword evidence="4" id="KW-0547">Nucleotide-binding</keyword>
<feature type="domain" description="Protein kinase" evidence="10">
    <location>
        <begin position="369"/>
        <end position="637"/>
    </location>
</feature>
<organism evidence="12 13">
    <name type="scientific">Geodia barretti</name>
    <name type="common">Barrett's horny sponge</name>
    <dbReference type="NCBI Taxonomy" id="519541"/>
    <lineage>
        <taxon>Eukaryota</taxon>
        <taxon>Metazoa</taxon>
        <taxon>Porifera</taxon>
        <taxon>Demospongiae</taxon>
        <taxon>Heteroscleromorpha</taxon>
        <taxon>Tetractinellida</taxon>
        <taxon>Astrophorina</taxon>
        <taxon>Geodiidae</taxon>
        <taxon>Geodia</taxon>
    </lineage>
</organism>
<dbReference type="InterPro" id="IPR000719">
    <property type="entry name" value="Prot_kinase_dom"/>
</dbReference>
<dbReference type="InterPro" id="IPR011009">
    <property type="entry name" value="Kinase-like_dom_sf"/>
</dbReference>
<evidence type="ECO:0000256" key="4">
    <source>
        <dbReference type="ARBA" id="ARBA00022741"/>
    </source>
</evidence>
<feature type="region of interest" description="Disordered" evidence="9">
    <location>
        <begin position="724"/>
        <end position="751"/>
    </location>
</feature>